<gene>
    <name evidence="2" type="ORF">DWW32_05395</name>
</gene>
<sequence length="323" mass="38496">MDVSIVIPTKNGGALFDEVLTMIDKQETEYEYEVICVDSGSTDDTVDIIKRHHCILKQIDKTEFGHGKTRNLGASLGTGEYIIFITQDALPYDTHWIQNFIDGMKSDPEIVGGFGKHYPYPDCNIFDKRDLTLLFQGYGTTNTIYQLEDKERYKNEEGYRHLLAFYSDNNSCMRRDIWEKYPYDDVNFAEDQIWAKKMIELGYKKLYCPYAGVYHSHNYELETYKQRFYDEYKGIYTIHQYVMVKDIPHLLVGYYRFVKNNLNYVNTLDMDAAEKKKWRKYAIKRDWYRFYSAYMAGKYYRSSKSKQEKMDQKFSQQLRQINQ</sequence>
<name>A0A395WBL6_9FIRM</name>
<accession>A0A395WBL6</accession>
<feature type="domain" description="Glycosyltransferase 2-like" evidence="1">
    <location>
        <begin position="4"/>
        <end position="119"/>
    </location>
</feature>
<comment type="caution">
    <text evidence="2">The sequence shown here is derived from an EMBL/GenBank/DDBJ whole genome shotgun (WGS) entry which is preliminary data.</text>
</comment>
<dbReference type="InterPro" id="IPR029044">
    <property type="entry name" value="Nucleotide-diphossugar_trans"/>
</dbReference>
<reference evidence="2 3" key="1">
    <citation type="submission" date="2018-08" db="EMBL/GenBank/DDBJ databases">
        <title>A genome reference for cultivated species of the human gut microbiota.</title>
        <authorList>
            <person name="Zou Y."/>
            <person name="Xue W."/>
            <person name="Luo G."/>
        </authorList>
    </citation>
    <scope>NUCLEOTIDE SEQUENCE [LARGE SCALE GENOMIC DNA]</scope>
    <source>
        <strain evidence="2 3">AF15-20</strain>
    </source>
</reference>
<dbReference type="GO" id="GO:0016740">
    <property type="term" value="F:transferase activity"/>
    <property type="evidence" value="ECO:0007669"/>
    <property type="project" value="UniProtKB-KW"/>
</dbReference>
<dbReference type="SUPFAM" id="SSF53448">
    <property type="entry name" value="Nucleotide-diphospho-sugar transferases"/>
    <property type="match status" value="1"/>
</dbReference>
<evidence type="ECO:0000313" key="2">
    <source>
        <dbReference type="EMBL" id="RGU92233.1"/>
    </source>
</evidence>
<organism evidence="2 3">
    <name type="scientific">Holdemanella biformis</name>
    <dbReference type="NCBI Taxonomy" id="1735"/>
    <lineage>
        <taxon>Bacteria</taxon>
        <taxon>Bacillati</taxon>
        <taxon>Bacillota</taxon>
        <taxon>Erysipelotrichia</taxon>
        <taxon>Erysipelotrichales</taxon>
        <taxon>Erysipelotrichaceae</taxon>
        <taxon>Holdemanella</taxon>
    </lineage>
</organism>
<dbReference type="RefSeq" id="WP_118325042.1">
    <property type="nucleotide sequence ID" value="NZ_CATXNH010000011.1"/>
</dbReference>
<dbReference type="InterPro" id="IPR050834">
    <property type="entry name" value="Glycosyltransf_2"/>
</dbReference>
<protein>
    <submittedName>
        <fullName evidence="2">Glycosyltransferase family 2 protein</fullName>
    </submittedName>
</protein>
<proteinExistence type="predicted"/>
<keyword evidence="2" id="KW-0808">Transferase</keyword>
<dbReference type="EMBL" id="QRYQ01000007">
    <property type="protein sequence ID" value="RGU92233.1"/>
    <property type="molecule type" value="Genomic_DNA"/>
</dbReference>
<dbReference type="InterPro" id="IPR001173">
    <property type="entry name" value="Glyco_trans_2-like"/>
</dbReference>
<evidence type="ECO:0000259" key="1">
    <source>
        <dbReference type="Pfam" id="PF00535"/>
    </source>
</evidence>
<dbReference type="PANTHER" id="PTHR43685:SF13">
    <property type="entry name" value="O ANTIGEN BIOSYNTHESIS RHAMNOSYLTRANSFERASE RFBN"/>
    <property type="match status" value="1"/>
</dbReference>
<dbReference type="Proteomes" id="UP000265489">
    <property type="component" value="Unassembled WGS sequence"/>
</dbReference>
<dbReference type="Pfam" id="PF00535">
    <property type="entry name" value="Glycos_transf_2"/>
    <property type="match status" value="1"/>
</dbReference>
<dbReference type="AlphaFoldDB" id="A0A395WBL6"/>
<dbReference type="GO" id="GO:0044010">
    <property type="term" value="P:single-species biofilm formation"/>
    <property type="evidence" value="ECO:0007669"/>
    <property type="project" value="TreeGrafter"/>
</dbReference>
<dbReference type="GeneID" id="66579494"/>
<dbReference type="Gene3D" id="3.90.550.10">
    <property type="entry name" value="Spore Coat Polysaccharide Biosynthesis Protein SpsA, Chain A"/>
    <property type="match status" value="1"/>
</dbReference>
<evidence type="ECO:0000313" key="3">
    <source>
        <dbReference type="Proteomes" id="UP000265489"/>
    </source>
</evidence>
<dbReference type="PANTHER" id="PTHR43685">
    <property type="entry name" value="GLYCOSYLTRANSFERASE"/>
    <property type="match status" value="1"/>
</dbReference>
<dbReference type="CDD" id="cd00761">
    <property type="entry name" value="Glyco_tranf_GTA_type"/>
    <property type="match status" value="1"/>
</dbReference>